<dbReference type="GO" id="GO:0004622">
    <property type="term" value="F:phosphatidylcholine lysophospholipase activity"/>
    <property type="evidence" value="ECO:0007669"/>
    <property type="project" value="TreeGrafter"/>
</dbReference>
<name>A0A8J3FEN2_9FLAO</name>
<reference evidence="2" key="1">
    <citation type="journal article" date="2014" name="Int. J. Syst. Evol. Microbiol.">
        <title>Complete genome sequence of Corynebacterium casei LMG S-19264T (=DSM 44701T), isolated from a smear-ripened cheese.</title>
        <authorList>
            <consortium name="US DOE Joint Genome Institute (JGI-PGF)"/>
            <person name="Walter F."/>
            <person name="Albersmeier A."/>
            <person name="Kalinowski J."/>
            <person name="Ruckert C."/>
        </authorList>
    </citation>
    <scope>NUCLEOTIDE SEQUENCE</scope>
    <source>
        <strain evidence="2">JCM 12862</strain>
    </source>
</reference>
<evidence type="ECO:0000259" key="1">
    <source>
        <dbReference type="Pfam" id="PF13472"/>
    </source>
</evidence>
<proteinExistence type="predicted"/>
<sequence>MLFFLDHNLFAQDWANLNRFQKANADIMNSSIKSNRVVFMGNSITEGWLKYHPEFFEGKPYINRGISGQTTPQMLVRFRQDVIDLNPSVVVILAGINDIAQNTGPISLEMTFGNIKSMVELAKANHIQVILCSLLPANSFSWRPSIIPTEKVIELNHFLKSYALANNIFYVDYFSAMVDASNGLKKELGIDTVHPNKEGYLVMEPLLEEALKQALN</sequence>
<evidence type="ECO:0000313" key="2">
    <source>
        <dbReference type="EMBL" id="GGK16313.1"/>
    </source>
</evidence>
<comment type="caution">
    <text evidence="2">The sequence shown here is derived from an EMBL/GenBank/DDBJ whole genome shotgun (WGS) entry which is preliminary data.</text>
</comment>
<dbReference type="InterPro" id="IPR051532">
    <property type="entry name" value="Ester_Hydrolysis_Enzymes"/>
</dbReference>
<dbReference type="CDD" id="cd04501">
    <property type="entry name" value="SGNH_hydrolase_like_4"/>
    <property type="match status" value="1"/>
</dbReference>
<dbReference type="EMBL" id="BMNR01000002">
    <property type="protein sequence ID" value="GGK16313.1"/>
    <property type="molecule type" value="Genomic_DNA"/>
</dbReference>
<feature type="domain" description="SGNH hydrolase-type esterase" evidence="1">
    <location>
        <begin position="39"/>
        <end position="200"/>
    </location>
</feature>
<dbReference type="Proteomes" id="UP000612329">
    <property type="component" value="Unassembled WGS sequence"/>
</dbReference>
<dbReference type="InterPro" id="IPR013830">
    <property type="entry name" value="SGNH_hydro"/>
</dbReference>
<evidence type="ECO:0000313" key="3">
    <source>
        <dbReference type="Proteomes" id="UP000612329"/>
    </source>
</evidence>
<keyword evidence="2" id="KW-0548">Nucleotidyltransferase</keyword>
<dbReference type="PANTHER" id="PTHR30383:SF5">
    <property type="entry name" value="SGNH HYDROLASE-TYPE ESTERASE DOMAIN-CONTAINING PROTEIN"/>
    <property type="match status" value="1"/>
</dbReference>
<gene>
    <name evidence="2" type="ORF">GCM10007962_08330</name>
</gene>
<accession>A0A8J3FEN2</accession>
<keyword evidence="2" id="KW-0808">Transferase</keyword>
<dbReference type="SUPFAM" id="SSF52266">
    <property type="entry name" value="SGNH hydrolase"/>
    <property type="match status" value="1"/>
</dbReference>
<protein>
    <submittedName>
        <fullName evidence="2">Acylneuraminate cytidylyltransferase</fullName>
    </submittedName>
</protein>
<dbReference type="Gene3D" id="3.40.50.1110">
    <property type="entry name" value="SGNH hydrolase"/>
    <property type="match status" value="1"/>
</dbReference>
<dbReference type="GO" id="GO:0016779">
    <property type="term" value="F:nucleotidyltransferase activity"/>
    <property type="evidence" value="ECO:0007669"/>
    <property type="project" value="UniProtKB-KW"/>
</dbReference>
<organism evidence="2 3">
    <name type="scientific">Yeosuana aromativorans</name>
    <dbReference type="NCBI Taxonomy" id="288019"/>
    <lineage>
        <taxon>Bacteria</taxon>
        <taxon>Pseudomonadati</taxon>
        <taxon>Bacteroidota</taxon>
        <taxon>Flavobacteriia</taxon>
        <taxon>Flavobacteriales</taxon>
        <taxon>Flavobacteriaceae</taxon>
        <taxon>Yeosuana</taxon>
    </lineage>
</organism>
<reference evidence="2" key="2">
    <citation type="submission" date="2020-09" db="EMBL/GenBank/DDBJ databases">
        <authorList>
            <person name="Sun Q."/>
            <person name="Ohkuma M."/>
        </authorList>
    </citation>
    <scope>NUCLEOTIDE SEQUENCE</scope>
    <source>
        <strain evidence="2">JCM 12862</strain>
    </source>
</reference>
<keyword evidence="3" id="KW-1185">Reference proteome</keyword>
<dbReference type="AlphaFoldDB" id="A0A8J3FEN2"/>
<dbReference type="PANTHER" id="PTHR30383">
    <property type="entry name" value="THIOESTERASE 1/PROTEASE 1/LYSOPHOSPHOLIPASE L1"/>
    <property type="match status" value="1"/>
</dbReference>
<dbReference type="Pfam" id="PF13472">
    <property type="entry name" value="Lipase_GDSL_2"/>
    <property type="match status" value="1"/>
</dbReference>
<dbReference type="InterPro" id="IPR036514">
    <property type="entry name" value="SGNH_hydro_sf"/>
</dbReference>